<dbReference type="SUPFAM" id="SSF89392">
    <property type="entry name" value="Prokaryotic lipoproteins and lipoprotein localization factors"/>
    <property type="match status" value="1"/>
</dbReference>
<sequence length="235" mass="26255">MRLRALLWSNCWITFPAMSTMFLSPNRRGVLGLALGLVAAPLFGSARAAGLSDKDKGDVARVEGLFNSFRRLEARFTQVDSNGGMAEGKLYMSRPGRLRFEYDPPVPLLIVADGTWLVVYDKEIKQVDRYPLGRTPIGVLVREKVAFDDGLEVTDVVRDSQAFGVSIISPANKDDGRLTLIFTENPFEFRQWQVLDSQGINTVVTLDDVKRDGDFDPKLFVFNDPPGVTTSRHDR</sequence>
<gene>
    <name evidence="2" type="ORF">DKG74_12530</name>
</gene>
<dbReference type="PANTHER" id="PTHR35869">
    <property type="entry name" value="OUTER-MEMBRANE LIPOPROTEIN CARRIER PROTEIN"/>
    <property type="match status" value="1"/>
</dbReference>
<reference evidence="2 3" key="1">
    <citation type="submission" date="2018-05" db="EMBL/GenBank/DDBJ databases">
        <title>Zavarzinia sp. HR-AS.</title>
        <authorList>
            <person name="Lee Y."/>
            <person name="Jeon C.O."/>
        </authorList>
    </citation>
    <scope>NUCLEOTIDE SEQUENCE [LARGE SCALE GENOMIC DNA]</scope>
    <source>
        <strain evidence="2 3">HR-AS</strain>
    </source>
</reference>
<dbReference type="PANTHER" id="PTHR35869:SF1">
    <property type="entry name" value="OUTER-MEMBRANE LIPOPROTEIN CARRIER PROTEIN"/>
    <property type="match status" value="1"/>
</dbReference>
<dbReference type="AlphaFoldDB" id="A0A317E8R8"/>
<dbReference type="OrthoDB" id="9800501at2"/>
<keyword evidence="3" id="KW-1185">Reference proteome</keyword>
<dbReference type="Gene3D" id="2.50.20.10">
    <property type="entry name" value="Lipoprotein localisation LolA/LolB/LppX"/>
    <property type="match status" value="1"/>
</dbReference>
<proteinExistence type="predicted"/>
<dbReference type="InterPro" id="IPR004564">
    <property type="entry name" value="OM_lipoprot_carrier_LolA-like"/>
</dbReference>
<dbReference type="Pfam" id="PF03548">
    <property type="entry name" value="LolA"/>
    <property type="match status" value="1"/>
</dbReference>
<organism evidence="2 3">
    <name type="scientific">Zavarzinia aquatilis</name>
    <dbReference type="NCBI Taxonomy" id="2211142"/>
    <lineage>
        <taxon>Bacteria</taxon>
        <taxon>Pseudomonadati</taxon>
        <taxon>Pseudomonadota</taxon>
        <taxon>Alphaproteobacteria</taxon>
        <taxon>Rhodospirillales</taxon>
        <taxon>Zavarziniaceae</taxon>
        <taxon>Zavarzinia</taxon>
    </lineage>
</organism>
<comment type="caution">
    <text evidence="2">The sequence shown here is derived from an EMBL/GenBank/DDBJ whole genome shotgun (WGS) entry which is preliminary data.</text>
</comment>
<dbReference type="CDD" id="cd16325">
    <property type="entry name" value="LolA"/>
    <property type="match status" value="1"/>
</dbReference>
<dbReference type="EMBL" id="QGLE01000006">
    <property type="protein sequence ID" value="PWR22684.1"/>
    <property type="molecule type" value="Genomic_DNA"/>
</dbReference>
<protein>
    <recommendedName>
        <fullName evidence="4">Outer membrane lipoprotein carrier protein LolA</fullName>
    </recommendedName>
</protein>
<dbReference type="InterPro" id="IPR029046">
    <property type="entry name" value="LolA/LolB/LppX"/>
</dbReference>
<name>A0A317E8R8_9PROT</name>
<evidence type="ECO:0008006" key="4">
    <source>
        <dbReference type="Google" id="ProtNLM"/>
    </source>
</evidence>
<accession>A0A317E8R8</accession>
<dbReference type="Proteomes" id="UP000245461">
    <property type="component" value="Unassembled WGS sequence"/>
</dbReference>
<evidence type="ECO:0000313" key="3">
    <source>
        <dbReference type="Proteomes" id="UP000245461"/>
    </source>
</evidence>
<evidence type="ECO:0000313" key="2">
    <source>
        <dbReference type="EMBL" id="PWR22684.1"/>
    </source>
</evidence>
<keyword evidence="1" id="KW-0732">Signal</keyword>
<evidence type="ECO:0000256" key="1">
    <source>
        <dbReference type="ARBA" id="ARBA00022729"/>
    </source>
</evidence>